<dbReference type="GO" id="GO:0000976">
    <property type="term" value="F:transcription cis-regulatory region binding"/>
    <property type="evidence" value="ECO:0007669"/>
    <property type="project" value="TreeGrafter"/>
</dbReference>
<dbReference type="PANTHER" id="PTHR47894:SF4">
    <property type="entry name" value="HTH-TYPE TRANSCRIPTIONAL REGULATOR GADX"/>
    <property type="match status" value="1"/>
</dbReference>
<dbReference type="PROSITE" id="PS01124">
    <property type="entry name" value="HTH_ARAC_FAMILY_2"/>
    <property type="match status" value="1"/>
</dbReference>
<feature type="domain" description="HTH araC/xylS-type" evidence="4">
    <location>
        <begin position="230"/>
        <end position="328"/>
    </location>
</feature>
<dbReference type="InterPro" id="IPR032687">
    <property type="entry name" value="AraC-type_N"/>
</dbReference>
<dbReference type="PANTHER" id="PTHR47894">
    <property type="entry name" value="HTH-TYPE TRANSCRIPTIONAL REGULATOR GADX"/>
    <property type="match status" value="1"/>
</dbReference>
<dbReference type="Gene3D" id="1.10.10.60">
    <property type="entry name" value="Homeodomain-like"/>
    <property type="match status" value="1"/>
</dbReference>
<comment type="caution">
    <text evidence="5">The sequence shown here is derived from an EMBL/GenBank/DDBJ whole genome shotgun (WGS) entry which is preliminary data.</text>
</comment>
<dbReference type="GO" id="GO:0005829">
    <property type="term" value="C:cytosol"/>
    <property type="evidence" value="ECO:0007669"/>
    <property type="project" value="TreeGrafter"/>
</dbReference>
<dbReference type="InterPro" id="IPR018060">
    <property type="entry name" value="HTH_AraC"/>
</dbReference>
<evidence type="ECO:0000256" key="1">
    <source>
        <dbReference type="ARBA" id="ARBA00023015"/>
    </source>
</evidence>
<evidence type="ECO:0000313" key="5">
    <source>
        <dbReference type="EMBL" id="MBB4137004.1"/>
    </source>
</evidence>
<keyword evidence="2 5" id="KW-0238">DNA-binding</keyword>
<dbReference type="GO" id="GO:0003700">
    <property type="term" value="F:DNA-binding transcription factor activity"/>
    <property type="evidence" value="ECO:0007669"/>
    <property type="project" value="InterPro"/>
</dbReference>
<evidence type="ECO:0000259" key="4">
    <source>
        <dbReference type="PROSITE" id="PS01124"/>
    </source>
</evidence>
<dbReference type="RefSeq" id="WP_183371911.1">
    <property type="nucleotide sequence ID" value="NZ_BAABHL010000126.1"/>
</dbReference>
<dbReference type="Pfam" id="PF12625">
    <property type="entry name" value="Arabinose_bd"/>
    <property type="match status" value="1"/>
</dbReference>
<keyword evidence="6" id="KW-1185">Reference proteome</keyword>
<keyword evidence="3" id="KW-0804">Transcription</keyword>
<protein>
    <submittedName>
        <fullName evidence="5">AraC-like DNA-binding protein</fullName>
    </submittedName>
</protein>
<dbReference type="SUPFAM" id="SSF46689">
    <property type="entry name" value="Homeodomain-like"/>
    <property type="match status" value="1"/>
</dbReference>
<gene>
    <name evidence="5" type="ORF">BKA16_003556</name>
</gene>
<reference evidence="5 6" key="1">
    <citation type="submission" date="2020-08" db="EMBL/GenBank/DDBJ databases">
        <title>Sequencing the genomes of 1000 actinobacteria strains.</title>
        <authorList>
            <person name="Klenk H.-P."/>
        </authorList>
    </citation>
    <scope>NUCLEOTIDE SEQUENCE [LARGE SCALE GENOMIC DNA]</scope>
    <source>
        <strain evidence="5 6">DSM 45298</strain>
    </source>
</reference>
<accession>A0A840F2Z2</accession>
<keyword evidence="1" id="KW-0805">Transcription regulation</keyword>
<dbReference type="Pfam" id="PF12833">
    <property type="entry name" value="HTH_18"/>
    <property type="match status" value="1"/>
</dbReference>
<name>A0A840F2Z2_9ACTN</name>
<dbReference type="InterPro" id="IPR009057">
    <property type="entry name" value="Homeodomain-like_sf"/>
</dbReference>
<evidence type="ECO:0000313" key="6">
    <source>
        <dbReference type="Proteomes" id="UP000551501"/>
    </source>
</evidence>
<sequence length="339" mass="37532">MGDLVRASGLINIPELIGQHGGDAEELMAWAGVPAGVVGDYNRFITYSSLTALVGRASEVLGITDLGLRVARVQSLEMMGPIAVLARNADTVEAGLLGVIKYLHTYSPAIRADMFTTGRTSTFTFTITLARLSYRAHLHELALGVILGMFEMLAGRRFRPERVTFQHRRMSDTDVYLDYFGAPTSFGEEFNSLTFPTSVLRQRIEGGDDQAHALAQRFLGGQHRHLDIDEHVHELVEKLIPLGRADLSTVAGALMTHPRTLQRRLRELGTSFEQLVDDSRRETAIDLLPRVDLSVAEIAQQLGYSEQSTFTRSCKRWFGCTPKAQRAALRALAPRAEPL</sequence>
<proteinExistence type="predicted"/>
<dbReference type="SMART" id="SM00342">
    <property type="entry name" value="HTH_ARAC"/>
    <property type="match status" value="1"/>
</dbReference>
<dbReference type="Proteomes" id="UP000551501">
    <property type="component" value="Unassembled WGS sequence"/>
</dbReference>
<dbReference type="InterPro" id="IPR020449">
    <property type="entry name" value="Tscrpt_reg_AraC-type_HTH"/>
</dbReference>
<evidence type="ECO:0000256" key="3">
    <source>
        <dbReference type="ARBA" id="ARBA00023163"/>
    </source>
</evidence>
<evidence type="ECO:0000256" key="2">
    <source>
        <dbReference type="ARBA" id="ARBA00023125"/>
    </source>
</evidence>
<organism evidence="5 6">
    <name type="scientific">Gordonia humi</name>
    <dbReference type="NCBI Taxonomy" id="686429"/>
    <lineage>
        <taxon>Bacteria</taxon>
        <taxon>Bacillati</taxon>
        <taxon>Actinomycetota</taxon>
        <taxon>Actinomycetes</taxon>
        <taxon>Mycobacteriales</taxon>
        <taxon>Gordoniaceae</taxon>
        <taxon>Gordonia</taxon>
    </lineage>
</organism>
<dbReference type="AlphaFoldDB" id="A0A840F2Z2"/>
<dbReference type="PRINTS" id="PR00032">
    <property type="entry name" value="HTHARAC"/>
</dbReference>
<dbReference type="EMBL" id="JACIFP010000001">
    <property type="protein sequence ID" value="MBB4137004.1"/>
    <property type="molecule type" value="Genomic_DNA"/>
</dbReference>